<accession>A0AAD3T8T6</accession>
<protein>
    <submittedName>
        <fullName evidence="1">Uncharacterized protein</fullName>
    </submittedName>
</protein>
<comment type="caution">
    <text evidence="1">The sequence shown here is derived from an EMBL/GenBank/DDBJ whole genome shotgun (WGS) entry which is preliminary data.</text>
</comment>
<dbReference type="EMBL" id="BSYO01000028">
    <property type="protein sequence ID" value="GMH24893.1"/>
    <property type="molecule type" value="Genomic_DNA"/>
</dbReference>
<proteinExistence type="predicted"/>
<evidence type="ECO:0000313" key="1">
    <source>
        <dbReference type="EMBL" id="GMH24893.1"/>
    </source>
</evidence>
<evidence type="ECO:0000313" key="2">
    <source>
        <dbReference type="Proteomes" id="UP001279734"/>
    </source>
</evidence>
<organism evidence="1 2">
    <name type="scientific">Nepenthes gracilis</name>
    <name type="common">Slender pitcher plant</name>
    <dbReference type="NCBI Taxonomy" id="150966"/>
    <lineage>
        <taxon>Eukaryota</taxon>
        <taxon>Viridiplantae</taxon>
        <taxon>Streptophyta</taxon>
        <taxon>Embryophyta</taxon>
        <taxon>Tracheophyta</taxon>
        <taxon>Spermatophyta</taxon>
        <taxon>Magnoliopsida</taxon>
        <taxon>eudicotyledons</taxon>
        <taxon>Gunneridae</taxon>
        <taxon>Pentapetalae</taxon>
        <taxon>Caryophyllales</taxon>
        <taxon>Nepenthaceae</taxon>
        <taxon>Nepenthes</taxon>
    </lineage>
</organism>
<dbReference type="Proteomes" id="UP001279734">
    <property type="component" value="Unassembled WGS sequence"/>
</dbReference>
<gene>
    <name evidence="1" type="ORF">Nepgr_026736</name>
</gene>
<dbReference type="AlphaFoldDB" id="A0AAD3T8T6"/>
<sequence>MLRACFGDGRNLGYSSCLAEFAYNNGYQASIGMAPFEALCGRKCQKRKSYADKRRKELSFEIGDLVFLKVSPMKGTFRFGVKES</sequence>
<name>A0AAD3T8T6_NEPGR</name>
<keyword evidence="2" id="KW-1185">Reference proteome</keyword>
<reference evidence="1" key="1">
    <citation type="submission" date="2023-05" db="EMBL/GenBank/DDBJ databases">
        <title>Nepenthes gracilis genome sequencing.</title>
        <authorList>
            <person name="Fukushima K."/>
        </authorList>
    </citation>
    <scope>NUCLEOTIDE SEQUENCE</scope>
    <source>
        <strain evidence="1">SING2019-196</strain>
    </source>
</reference>